<protein>
    <recommendedName>
        <fullName evidence="2">FAD assembly factor SdhE</fullName>
    </recommendedName>
</protein>
<reference evidence="4 5" key="1">
    <citation type="submission" date="2016-10" db="EMBL/GenBank/DDBJ databases">
        <authorList>
            <person name="Varghese N."/>
            <person name="Submissions S."/>
        </authorList>
    </citation>
    <scope>NUCLEOTIDE SEQUENCE [LARGE SCALE GENOMIC DNA]</scope>
    <source>
        <strain evidence="4 5">DSM 21822</strain>
    </source>
</reference>
<comment type="similarity">
    <text evidence="1">Belongs to the SdhE FAD assembly factor family.</text>
</comment>
<dbReference type="Proteomes" id="UP000323300">
    <property type="component" value="Unassembled WGS sequence"/>
</dbReference>
<gene>
    <name evidence="4" type="ORF">SAMN04488498_11170</name>
</gene>
<dbReference type="Gene3D" id="1.10.150.250">
    <property type="entry name" value="Flavinator of succinate dehydrogenase"/>
    <property type="match status" value="1"/>
</dbReference>
<dbReference type="PANTHER" id="PTHR12469">
    <property type="entry name" value="PROTEIN EMI5 HOMOLOG, MITOCHONDRIAL"/>
    <property type="match status" value="1"/>
</dbReference>
<dbReference type="InterPro" id="IPR036714">
    <property type="entry name" value="SDH_sf"/>
</dbReference>
<dbReference type="AlphaFoldDB" id="A0A1I4BV24"/>
<organism evidence="4 5">
    <name type="scientific">Neomesorhizobium albiziae</name>
    <dbReference type="NCBI Taxonomy" id="335020"/>
    <lineage>
        <taxon>Bacteria</taxon>
        <taxon>Pseudomonadati</taxon>
        <taxon>Pseudomonadota</taxon>
        <taxon>Alphaproteobacteria</taxon>
        <taxon>Hyphomicrobiales</taxon>
        <taxon>Phyllobacteriaceae</taxon>
        <taxon>Neomesorhizobium</taxon>
    </lineage>
</organism>
<dbReference type="SUPFAM" id="SSF109910">
    <property type="entry name" value="YgfY-like"/>
    <property type="match status" value="1"/>
</dbReference>
<evidence type="ECO:0000256" key="1">
    <source>
        <dbReference type="ARBA" id="ARBA00008571"/>
    </source>
</evidence>
<sequence length="97" mass="11183">MTGMTRSSEGLDARRRKLLFRSWHRGMREMDLILGSFADAEIGALNEAEIDQYEKLLDIPDTELLPWVTGERAIPEADRSDILLKILAFRRAMTFRS</sequence>
<accession>A0A1I4BV24</accession>
<evidence type="ECO:0000313" key="5">
    <source>
        <dbReference type="Proteomes" id="UP000323300"/>
    </source>
</evidence>
<proteinExistence type="inferred from homology"/>
<dbReference type="EMBL" id="FOSL01000011">
    <property type="protein sequence ID" value="SFK71919.1"/>
    <property type="molecule type" value="Genomic_DNA"/>
</dbReference>
<keyword evidence="3" id="KW-0143">Chaperone</keyword>
<evidence type="ECO:0000313" key="4">
    <source>
        <dbReference type="EMBL" id="SFK71919.1"/>
    </source>
</evidence>
<dbReference type="OrthoDB" id="9807264at2"/>
<evidence type="ECO:0000256" key="2">
    <source>
        <dbReference type="ARBA" id="ARBA00019418"/>
    </source>
</evidence>
<dbReference type="PANTHER" id="PTHR12469:SF2">
    <property type="entry name" value="SUCCINATE DEHYDROGENASE ASSEMBLY FACTOR 2, MITOCHONDRIAL"/>
    <property type="match status" value="1"/>
</dbReference>
<dbReference type="RefSeq" id="WP_149761520.1">
    <property type="nucleotide sequence ID" value="NZ_BSPE01000004.1"/>
</dbReference>
<evidence type="ECO:0000256" key="3">
    <source>
        <dbReference type="ARBA" id="ARBA00023186"/>
    </source>
</evidence>
<name>A0A1I4BV24_9HYPH</name>
<dbReference type="InterPro" id="IPR005631">
    <property type="entry name" value="SDH"/>
</dbReference>
<dbReference type="GO" id="GO:0006099">
    <property type="term" value="P:tricarboxylic acid cycle"/>
    <property type="evidence" value="ECO:0007669"/>
    <property type="project" value="TreeGrafter"/>
</dbReference>
<keyword evidence="5" id="KW-1185">Reference proteome</keyword>
<dbReference type="Pfam" id="PF03937">
    <property type="entry name" value="Sdh5"/>
    <property type="match status" value="1"/>
</dbReference>